<dbReference type="PROSITE" id="PS00678">
    <property type="entry name" value="WD_REPEATS_1"/>
    <property type="match status" value="2"/>
</dbReference>
<keyword evidence="5" id="KW-0677">Repeat</keyword>
<feature type="repeat" description="WD" evidence="11">
    <location>
        <begin position="592"/>
        <end position="624"/>
    </location>
</feature>
<evidence type="ECO:0000256" key="1">
    <source>
        <dbReference type="ARBA" id="ARBA00004230"/>
    </source>
</evidence>
<gene>
    <name evidence="14" type="ORF">WJX72_004013</name>
</gene>
<accession>A0AAW1PKN7</accession>
<dbReference type="GO" id="GO:0005930">
    <property type="term" value="C:axoneme"/>
    <property type="evidence" value="ECO:0007669"/>
    <property type="project" value="UniProtKB-ARBA"/>
</dbReference>
<dbReference type="InterPro" id="IPR019775">
    <property type="entry name" value="WD40_repeat_CS"/>
</dbReference>
<reference evidence="14 15" key="1">
    <citation type="journal article" date="2024" name="Nat. Commun.">
        <title>Phylogenomics reveals the evolutionary origins of lichenization in chlorophyte algae.</title>
        <authorList>
            <person name="Puginier C."/>
            <person name="Libourel C."/>
            <person name="Otte J."/>
            <person name="Skaloud P."/>
            <person name="Haon M."/>
            <person name="Grisel S."/>
            <person name="Petersen M."/>
            <person name="Berrin J.G."/>
            <person name="Delaux P.M."/>
            <person name="Dal Grande F."/>
            <person name="Keller J."/>
        </authorList>
    </citation>
    <scope>NUCLEOTIDE SEQUENCE [LARGE SCALE GENOMIC DNA]</scope>
    <source>
        <strain evidence="14 15">SAG 2043</strain>
    </source>
</reference>
<dbReference type="Pfam" id="PF00400">
    <property type="entry name" value="WD40"/>
    <property type="match status" value="3"/>
</dbReference>
<dbReference type="FunFam" id="2.130.10.10:FF:001320">
    <property type="entry name" value="Predicted protein"/>
    <property type="match status" value="1"/>
</dbReference>
<feature type="domain" description="EML-like first beta-propeller" evidence="13">
    <location>
        <begin position="48"/>
        <end position="318"/>
    </location>
</feature>
<dbReference type="InterPro" id="IPR050630">
    <property type="entry name" value="WD_repeat_EMAP"/>
</dbReference>
<keyword evidence="15" id="KW-1185">Reference proteome</keyword>
<evidence type="ECO:0000313" key="15">
    <source>
        <dbReference type="Proteomes" id="UP001489004"/>
    </source>
</evidence>
<proteinExistence type="inferred from homology"/>
<keyword evidence="6" id="KW-0282">Flagellum</keyword>
<name>A0AAW1PKN7_9CHLO</name>
<evidence type="ECO:0000259" key="13">
    <source>
        <dbReference type="Pfam" id="PF23409"/>
    </source>
</evidence>
<keyword evidence="7" id="KW-0969">Cilium</keyword>
<feature type="repeat" description="WD" evidence="11">
    <location>
        <begin position="550"/>
        <end position="591"/>
    </location>
</feature>
<evidence type="ECO:0000256" key="5">
    <source>
        <dbReference type="ARBA" id="ARBA00022737"/>
    </source>
</evidence>
<dbReference type="EMBL" id="JALJOR010000010">
    <property type="protein sequence ID" value="KAK9810051.1"/>
    <property type="molecule type" value="Genomic_DNA"/>
</dbReference>
<organism evidence="14 15">
    <name type="scientific">[Myrmecia] bisecta</name>
    <dbReference type="NCBI Taxonomy" id="41462"/>
    <lineage>
        <taxon>Eukaryota</taxon>
        <taxon>Viridiplantae</taxon>
        <taxon>Chlorophyta</taxon>
        <taxon>core chlorophytes</taxon>
        <taxon>Trebouxiophyceae</taxon>
        <taxon>Trebouxiales</taxon>
        <taxon>Trebouxiaceae</taxon>
        <taxon>Myrmecia</taxon>
    </lineage>
</organism>
<evidence type="ECO:0000256" key="8">
    <source>
        <dbReference type="ARBA" id="ARBA00023273"/>
    </source>
</evidence>
<comment type="similarity">
    <text evidence="9">Belongs to the CFAP52 family.</text>
</comment>
<dbReference type="PANTHER" id="PTHR13720:SF14">
    <property type="entry name" value="CILIA- AND FLAGELLA-ASSOCIATED PROTEIN 52"/>
    <property type="match status" value="1"/>
</dbReference>
<dbReference type="SUPFAM" id="SSF50978">
    <property type="entry name" value="WD40 repeat-like"/>
    <property type="match status" value="2"/>
</dbReference>
<evidence type="ECO:0000259" key="12">
    <source>
        <dbReference type="Pfam" id="PF21031"/>
    </source>
</evidence>
<dbReference type="SMART" id="SM00320">
    <property type="entry name" value="WD40"/>
    <property type="match status" value="11"/>
</dbReference>
<dbReference type="PROSITE" id="PS50082">
    <property type="entry name" value="WD_REPEATS_2"/>
    <property type="match status" value="5"/>
</dbReference>
<dbReference type="AlphaFoldDB" id="A0AAW1PKN7"/>
<keyword evidence="8" id="KW-0966">Cell projection</keyword>
<dbReference type="PROSITE" id="PS50294">
    <property type="entry name" value="WD_REPEATS_REGION"/>
    <property type="match status" value="2"/>
</dbReference>
<dbReference type="FunFam" id="2.130.10.10:FF:000173">
    <property type="entry name" value="Cilia- and flagella-associated protein 52"/>
    <property type="match status" value="1"/>
</dbReference>
<dbReference type="PANTHER" id="PTHR13720">
    <property type="entry name" value="WD-40 REPEAT PROTEIN"/>
    <property type="match status" value="1"/>
</dbReference>
<comment type="caution">
    <text evidence="14">The sequence shown here is derived from an EMBL/GenBank/DDBJ whole genome shotgun (WGS) entry which is preliminary data.</text>
</comment>
<dbReference type="InterPro" id="IPR055439">
    <property type="entry name" value="Beta-prop_EML_1st"/>
</dbReference>
<dbReference type="FunFam" id="2.130.10.10:FF:000207">
    <property type="entry name" value="Cilia- and flagella-associated protein 52"/>
    <property type="match status" value="1"/>
</dbReference>
<feature type="repeat" description="WD" evidence="11">
    <location>
        <begin position="465"/>
        <end position="507"/>
    </location>
</feature>
<dbReference type="Pfam" id="PF23409">
    <property type="entry name" value="Beta-prop_EML"/>
    <property type="match status" value="1"/>
</dbReference>
<feature type="repeat" description="WD" evidence="11">
    <location>
        <begin position="421"/>
        <end position="462"/>
    </location>
</feature>
<dbReference type="Proteomes" id="UP001489004">
    <property type="component" value="Unassembled WGS sequence"/>
</dbReference>
<evidence type="ECO:0000256" key="10">
    <source>
        <dbReference type="ARBA" id="ARBA00029552"/>
    </source>
</evidence>
<dbReference type="InterPro" id="IPR049546">
    <property type="entry name" value="WDR54_beta_prop"/>
</dbReference>
<sequence length="637" mass="69587">MAGAMHLNAVVGFSGCVENGLVLHPDGKTLIYPLGSTVVLRNVNDKGTQDFLQGHTDKVSCLAISRSGRYLASGQQTYMGFKADVIIWDLEKHTLLHRMSLHKVKVQALDFSHDEKYLASLGGQDDNSLVLWDVETGEAVCGSPTANNFTFAVKFFNNSSNKLATGGNYNLNVWEYDLQQNKLRPHDVQLGSLQRCFHTIAVDENDHFMYCGTSTGDLLQINLDRKLLRNTGPAKGCLPQGITATCLAPSGDLVVGAGDGSLVIMKRDQDGDDARFLKKLPVITSIRLTGGITTVTVDERSMGPNKFSMLVGTRNCDIYRVTYDSQAKKLSEELIQTAHAQPIRSLAFPFQYSAVFATSSFGEIRIWHLDTCRELLRIAVPNLDCNCVAFMQDGKSIISGWSDGKIRAFGPQSGKLLYTIHDAHHRAVTAIASTADSSRIISGGEEGMVRVWRITKQSQSMIASMKEHKAAVNSIKLKESSNEECVSASSDGSCIIWDLATFHRRSSLFANTIFKSVAYHPDESQLVTAGTDRKITYWDAFDGQAIRILEGSDTEQLDCLAIDPDGEAIVSGSSDKLVKLWAYDAGHCYETGVAHSGHVTNVAVTDDRAKVVSTGSEGAIMIWSYHRPTPAGDLSAR</sequence>
<dbReference type="CDD" id="cd00200">
    <property type="entry name" value="WD40"/>
    <property type="match status" value="1"/>
</dbReference>
<feature type="repeat" description="WD" evidence="11">
    <location>
        <begin position="516"/>
        <end position="548"/>
    </location>
</feature>
<evidence type="ECO:0000256" key="4">
    <source>
        <dbReference type="ARBA" id="ARBA00022574"/>
    </source>
</evidence>
<dbReference type="Gene3D" id="2.130.10.10">
    <property type="entry name" value="YVTN repeat-like/Quinoprotein amine dehydrogenase"/>
    <property type="match status" value="3"/>
</dbReference>
<keyword evidence="3" id="KW-0963">Cytoplasm</keyword>
<dbReference type="Pfam" id="PF21031">
    <property type="entry name" value="WDR54"/>
    <property type="match status" value="1"/>
</dbReference>
<dbReference type="InterPro" id="IPR001680">
    <property type="entry name" value="WD40_rpt"/>
</dbReference>
<evidence type="ECO:0000256" key="11">
    <source>
        <dbReference type="PROSITE-ProRule" id="PRU00221"/>
    </source>
</evidence>
<dbReference type="InterPro" id="IPR015943">
    <property type="entry name" value="WD40/YVTN_repeat-like_dom_sf"/>
</dbReference>
<dbReference type="GO" id="GO:0031514">
    <property type="term" value="C:motile cilium"/>
    <property type="evidence" value="ECO:0007669"/>
    <property type="project" value="UniProtKB-SubCell"/>
</dbReference>
<evidence type="ECO:0000256" key="2">
    <source>
        <dbReference type="ARBA" id="ARBA00004496"/>
    </source>
</evidence>
<evidence type="ECO:0000256" key="6">
    <source>
        <dbReference type="ARBA" id="ARBA00022846"/>
    </source>
</evidence>
<dbReference type="InterPro" id="IPR036322">
    <property type="entry name" value="WD40_repeat_dom_sf"/>
</dbReference>
<evidence type="ECO:0000256" key="9">
    <source>
        <dbReference type="ARBA" id="ARBA00029456"/>
    </source>
</evidence>
<evidence type="ECO:0000313" key="14">
    <source>
        <dbReference type="EMBL" id="KAK9810051.1"/>
    </source>
</evidence>
<protein>
    <recommendedName>
        <fullName evidence="10">Cilia- and flagella-associated protein 52</fullName>
    </recommendedName>
</protein>
<evidence type="ECO:0000256" key="3">
    <source>
        <dbReference type="ARBA" id="ARBA00022490"/>
    </source>
</evidence>
<feature type="domain" description="WD repeat-containing protein 54 beta-propeller" evidence="12">
    <location>
        <begin position="360"/>
        <end position="507"/>
    </location>
</feature>
<evidence type="ECO:0000256" key="7">
    <source>
        <dbReference type="ARBA" id="ARBA00023069"/>
    </source>
</evidence>
<comment type="subcellular location">
    <subcellularLocation>
        <location evidence="1">Cell projection</location>
        <location evidence="1">Cilium</location>
        <location evidence="1">Flagellum</location>
    </subcellularLocation>
    <subcellularLocation>
        <location evidence="2">Cytoplasm</location>
    </subcellularLocation>
</comment>
<keyword evidence="4 11" id="KW-0853">WD repeat</keyword>